<dbReference type="Gene3D" id="3.40.50.150">
    <property type="entry name" value="Vaccinia Virus protein VP39"/>
    <property type="match status" value="1"/>
</dbReference>
<gene>
    <name evidence="5" type="ORF">PVK37_23825</name>
</gene>
<dbReference type="PANTHER" id="PTHR43464:SF19">
    <property type="entry name" value="UBIQUINONE BIOSYNTHESIS O-METHYLTRANSFERASE, MITOCHONDRIAL"/>
    <property type="match status" value="1"/>
</dbReference>
<dbReference type="EMBL" id="CP118615">
    <property type="protein sequence ID" value="WDZ83469.1"/>
    <property type="molecule type" value="Genomic_DNA"/>
</dbReference>
<sequence>MAELSPIYHQAEVYDAFYRGRERGYEADSRLITKYVRERNPAAASLLDVACGAGRNLDHFAESFPHVEGVDLAADMIRLARRRLPGVPLHEGDMTDFDLGRRFDVVTCLFSSIGYLPDVGALNAALRCFGRHLNPGGVVVVEPWYSPENALSGRVMGDVVTVDGQTISRVSHTVVEGRRHRMSVQYLVADAESGIRHFTDLHLLSLFTREEYDAAFAGAGIGAVEFVETGPGRPGLLVGVASGAAG</sequence>
<dbReference type="CDD" id="cd02440">
    <property type="entry name" value="AdoMet_MTases"/>
    <property type="match status" value="1"/>
</dbReference>
<dbReference type="RefSeq" id="WP_275029998.1">
    <property type="nucleotide sequence ID" value="NZ_CP118615.1"/>
</dbReference>
<evidence type="ECO:0000256" key="2">
    <source>
        <dbReference type="ARBA" id="ARBA00022679"/>
    </source>
</evidence>
<protein>
    <submittedName>
        <fullName evidence="5">Class I SAM-dependent methyltransferase</fullName>
    </submittedName>
</protein>
<dbReference type="InterPro" id="IPR029063">
    <property type="entry name" value="SAM-dependent_MTases_sf"/>
</dbReference>
<dbReference type="GO" id="GO:0008168">
    <property type="term" value="F:methyltransferase activity"/>
    <property type="evidence" value="ECO:0007669"/>
    <property type="project" value="UniProtKB-KW"/>
</dbReference>
<dbReference type="Gene3D" id="2.20.130.10">
    <property type="entry name" value="CAC2371-like domains"/>
    <property type="match status" value="1"/>
</dbReference>
<proteinExistence type="predicted"/>
<evidence type="ECO:0000256" key="3">
    <source>
        <dbReference type="ARBA" id="ARBA00022691"/>
    </source>
</evidence>
<name>A0ABY7ZNJ5_9ACTN</name>
<dbReference type="SUPFAM" id="SSF53335">
    <property type="entry name" value="S-adenosyl-L-methionine-dependent methyltransferases"/>
    <property type="match status" value="1"/>
</dbReference>
<evidence type="ECO:0000256" key="1">
    <source>
        <dbReference type="ARBA" id="ARBA00022603"/>
    </source>
</evidence>
<dbReference type="Pfam" id="PF13649">
    <property type="entry name" value="Methyltransf_25"/>
    <property type="match status" value="1"/>
</dbReference>
<keyword evidence="2" id="KW-0808">Transferase</keyword>
<reference evidence="5 6" key="1">
    <citation type="submission" date="2023-02" db="EMBL/GenBank/DDBJ databases">
        <authorList>
            <person name="Mo P."/>
        </authorList>
    </citation>
    <scope>NUCLEOTIDE SEQUENCE [LARGE SCALE GENOMIC DNA]</scope>
    <source>
        <strain evidence="5 6">HUAS 3</strain>
    </source>
</reference>
<accession>A0ABY7ZNJ5</accession>
<keyword evidence="1 5" id="KW-0489">Methyltransferase</keyword>
<dbReference type="InterPro" id="IPR041698">
    <property type="entry name" value="Methyltransf_25"/>
</dbReference>
<evidence type="ECO:0000313" key="5">
    <source>
        <dbReference type="EMBL" id="WDZ83469.1"/>
    </source>
</evidence>
<evidence type="ECO:0000259" key="4">
    <source>
        <dbReference type="Pfam" id="PF13649"/>
    </source>
</evidence>
<keyword evidence="6" id="KW-1185">Reference proteome</keyword>
<dbReference type="Proteomes" id="UP001219605">
    <property type="component" value="Chromosome"/>
</dbReference>
<keyword evidence="3" id="KW-0949">S-adenosyl-L-methionine</keyword>
<dbReference type="PANTHER" id="PTHR43464">
    <property type="entry name" value="METHYLTRANSFERASE"/>
    <property type="match status" value="1"/>
</dbReference>
<evidence type="ECO:0000313" key="6">
    <source>
        <dbReference type="Proteomes" id="UP001219605"/>
    </source>
</evidence>
<organism evidence="5 6">
    <name type="scientific">Micromonospora cathayae</name>
    <dbReference type="NCBI Taxonomy" id="3028804"/>
    <lineage>
        <taxon>Bacteria</taxon>
        <taxon>Bacillati</taxon>
        <taxon>Actinomycetota</taxon>
        <taxon>Actinomycetes</taxon>
        <taxon>Micromonosporales</taxon>
        <taxon>Micromonosporaceae</taxon>
        <taxon>Micromonospora</taxon>
    </lineage>
</organism>
<feature type="domain" description="Methyltransferase" evidence="4">
    <location>
        <begin position="47"/>
        <end position="137"/>
    </location>
</feature>
<dbReference type="GO" id="GO:0032259">
    <property type="term" value="P:methylation"/>
    <property type="evidence" value="ECO:0007669"/>
    <property type="project" value="UniProtKB-KW"/>
</dbReference>